<dbReference type="RefSeq" id="WP_342024110.1">
    <property type="nucleotide sequence ID" value="NZ_CP151657.1"/>
</dbReference>
<evidence type="ECO:0000313" key="2">
    <source>
        <dbReference type="EMBL" id="WZP16499.1"/>
    </source>
</evidence>
<name>A0ABZ2ZWW4_9MICC</name>
<dbReference type="EC" id="2.4.-.-" evidence="2"/>
<gene>
    <name evidence="2" type="ORF">AAE021_02595</name>
</gene>
<dbReference type="SUPFAM" id="SSF53448">
    <property type="entry name" value="Nucleotide-diphospho-sugar transferases"/>
    <property type="match status" value="1"/>
</dbReference>
<dbReference type="Pfam" id="PF00535">
    <property type="entry name" value="Glycos_transf_2"/>
    <property type="match status" value="1"/>
</dbReference>
<dbReference type="InterPro" id="IPR029044">
    <property type="entry name" value="Nucleotide-diphossugar_trans"/>
</dbReference>
<accession>A0ABZ2ZWW4</accession>
<evidence type="ECO:0000313" key="3">
    <source>
        <dbReference type="Proteomes" id="UP001448858"/>
    </source>
</evidence>
<reference evidence="2 3" key="1">
    <citation type="submission" date="2024-04" db="EMBL/GenBank/DDBJ databases">
        <title>Arthrobacter sp. from Plains bison fecal sample.</title>
        <authorList>
            <person name="Ruzzini A."/>
        </authorList>
    </citation>
    <scope>NUCLEOTIDE SEQUENCE [LARGE SCALE GENOMIC DNA]</scope>
    <source>
        <strain evidence="2 3">EINP1</strain>
    </source>
</reference>
<keyword evidence="2" id="KW-0808">Transferase</keyword>
<sequence length="306" mass="34520">MSGTPSDPSRAESLGVYIPFWGDLDYLRTAVESVRAQTSPHWQLTVINDAHPNLAVDEYFAGLNDPRIRYIRNEKNCGITENFRRCVQMATEPRIVVMGCDDFMLPDYVRTVMEAHRAAPRVGIIQPGVQVVDEHGKPSFTLADSVKQKLLRPHTPPVRTLHGDRLTAGLMHGNWLYWPSLAFRRDAIQTHDFRNDFSVIQDLALILDLVLDGEDLLVLPDPVFCYRRHSSSASSLELVDGSRFEGERRFFRLAATLSGDKGWSRTRRAALLHLTSRAHALVLIPGALRRRSFRAVGVLLRHAFGS</sequence>
<proteinExistence type="predicted"/>
<keyword evidence="3" id="KW-1185">Reference proteome</keyword>
<dbReference type="GO" id="GO:0016757">
    <property type="term" value="F:glycosyltransferase activity"/>
    <property type="evidence" value="ECO:0007669"/>
    <property type="project" value="UniProtKB-KW"/>
</dbReference>
<dbReference type="EMBL" id="CP151657">
    <property type="protein sequence ID" value="WZP16499.1"/>
    <property type="molecule type" value="Genomic_DNA"/>
</dbReference>
<dbReference type="PANTHER" id="PTHR43685:SF2">
    <property type="entry name" value="GLYCOSYLTRANSFERASE 2-LIKE DOMAIN-CONTAINING PROTEIN"/>
    <property type="match status" value="1"/>
</dbReference>
<keyword evidence="2" id="KW-0328">Glycosyltransferase</keyword>
<dbReference type="Gene3D" id="3.90.550.10">
    <property type="entry name" value="Spore Coat Polysaccharide Biosynthesis Protein SpsA, Chain A"/>
    <property type="match status" value="1"/>
</dbReference>
<dbReference type="InterPro" id="IPR001173">
    <property type="entry name" value="Glyco_trans_2-like"/>
</dbReference>
<dbReference type="PANTHER" id="PTHR43685">
    <property type="entry name" value="GLYCOSYLTRANSFERASE"/>
    <property type="match status" value="1"/>
</dbReference>
<dbReference type="Proteomes" id="UP001448858">
    <property type="component" value="Chromosome"/>
</dbReference>
<protein>
    <submittedName>
        <fullName evidence="2">Glycosyltransferase</fullName>
        <ecNumber evidence="2">2.4.-.-</ecNumber>
    </submittedName>
</protein>
<organism evidence="2 3">
    <name type="scientific">Arthrobacter citreus</name>
    <dbReference type="NCBI Taxonomy" id="1670"/>
    <lineage>
        <taxon>Bacteria</taxon>
        <taxon>Bacillati</taxon>
        <taxon>Actinomycetota</taxon>
        <taxon>Actinomycetes</taxon>
        <taxon>Micrococcales</taxon>
        <taxon>Micrococcaceae</taxon>
        <taxon>Arthrobacter</taxon>
    </lineage>
</organism>
<dbReference type="InterPro" id="IPR050834">
    <property type="entry name" value="Glycosyltransf_2"/>
</dbReference>
<feature type="domain" description="Glycosyltransferase 2-like" evidence="1">
    <location>
        <begin position="16"/>
        <end position="129"/>
    </location>
</feature>
<evidence type="ECO:0000259" key="1">
    <source>
        <dbReference type="Pfam" id="PF00535"/>
    </source>
</evidence>